<evidence type="ECO:0000259" key="2">
    <source>
        <dbReference type="Pfam" id="PF25842"/>
    </source>
</evidence>
<dbReference type="Gene3D" id="2.40.50.140">
    <property type="entry name" value="Nucleic acid-binding proteins"/>
    <property type="match status" value="1"/>
</dbReference>
<dbReference type="EMBL" id="JAROCA020000001">
    <property type="protein sequence ID" value="MDY0406076.1"/>
    <property type="molecule type" value="Genomic_DNA"/>
</dbReference>
<comment type="caution">
    <text evidence="3">The sequence shown here is derived from an EMBL/GenBank/DDBJ whole genome shotgun (WGS) entry which is preliminary data.</text>
</comment>
<reference evidence="3 4" key="1">
    <citation type="submission" date="2023-10" db="EMBL/GenBank/DDBJ databases">
        <title>179-bfca-hs.</title>
        <authorList>
            <person name="Miliotis G."/>
            <person name="Sengupta P."/>
            <person name="Hameed A."/>
            <person name="Chuvochina M."/>
            <person name="Mcdonagh F."/>
            <person name="Simpson A.C."/>
            <person name="Singh N.K."/>
            <person name="Rekha P.D."/>
            <person name="Raman K."/>
            <person name="Hugenholtz P."/>
            <person name="Venkateswaran K."/>
        </authorList>
    </citation>
    <scope>NUCLEOTIDE SEQUENCE [LARGE SCALE GENOMIC DNA]</scope>
    <source>
        <strain evidence="3 4">179-BFC-A-HS</strain>
    </source>
</reference>
<dbReference type="RefSeq" id="WP_306066206.1">
    <property type="nucleotide sequence ID" value="NZ_JAROCA020000001.1"/>
</dbReference>
<accession>A0ABU5CJG8</accession>
<dbReference type="InterPro" id="IPR012340">
    <property type="entry name" value="NA-bd_OB-fold"/>
</dbReference>
<evidence type="ECO:0000256" key="1">
    <source>
        <dbReference type="SAM" id="Phobius"/>
    </source>
</evidence>
<sequence length="182" mass="19927">MTLFGFPMTEIYFWMLIMAGILIVLYLFFGDVLEAVGEVSVFLNPVLILAFIIFFSAAGYVLEWATSLSSWVIMGISASLSLTLTTLLHVFVLVPLASAEESLSYTEESLVGRVGKIIIPIPDSGFGEVFIKSKSGMISKPAASFEQKPIKEGQRVLVLENKQGVLYVVPYENDLEASESAT</sequence>
<keyword evidence="4" id="KW-1185">Reference proteome</keyword>
<organism evidence="3 4">
    <name type="scientific">Tigheibacillus jepli</name>
    <dbReference type="NCBI Taxonomy" id="3035914"/>
    <lineage>
        <taxon>Bacteria</taxon>
        <taxon>Bacillati</taxon>
        <taxon>Bacillota</taxon>
        <taxon>Bacilli</taxon>
        <taxon>Bacillales</taxon>
        <taxon>Bacillaceae</taxon>
        <taxon>Tigheibacillus</taxon>
    </lineage>
</organism>
<feature type="transmembrane region" description="Helical" evidence="1">
    <location>
        <begin position="68"/>
        <end position="94"/>
    </location>
</feature>
<feature type="transmembrane region" description="Helical" evidence="1">
    <location>
        <begin position="12"/>
        <end position="29"/>
    </location>
</feature>
<proteinExistence type="predicted"/>
<dbReference type="Proteomes" id="UP001228376">
    <property type="component" value="Unassembled WGS sequence"/>
</dbReference>
<evidence type="ECO:0000313" key="4">
    <source>
        <dbReference type="Proteomes" id="UP001228376"/>
    </source>
</evidence>
<evidence type="ECO:0000313" key="3">
    <source>
        <dbReference type="EMBL" id="MDY0406076.1"/>
    </source>
</evidence>
<feature type="transmembrane region" description="Helical" evidence="1">
    <location>
        <begin position="41"/>
        <end position="62"/>
    </location>
</feature>
<feature type="domain" description="Membrane protein NfeD2 N-terminal transmembrane" evidence="2">
    <location>
        <begin position="1"/>
        <end position="101"/>
    </location>
</feature>
<keyword evidence="1" id="KW-0812">Transmembrane</keyword>
<dbReference type="Pfam" id="PF25842">
    <property type="entry name" value="NfeD_TM"/>
    <property type="match status" value="1"/>
</dbReference>
<keyword evidence="1" id="KW-0472">Membrane</keyword>
<protein>
    <recommendedName>
        <fullName evidence="2">Membrane protein NfeD2 N-terminal transmembrane domain-containing protein</fullName>
    </recommendedName>
</protein>
<gene>
    <name evidence="3" type="ORF">P5G51_012355</name>
</gene>
<keyword evidence="1" id="KW-1133">Transmembrane helix</keyword>
<dbReference type="InterPro" id="IPR058653">
    <property type="entry name" value="NfeD2_TM"/>
</dbReference>
<name>A0ABU5CJG8_9BACI</name>